<sequence>MKGDLAGYFGRTALFYVTAELNDFGQRNGGDNDKPRINQNRREETDSFGPINPSNLADRIDSLSFSPKLID</sequence>
<evidence type="ECO:0000313" key="3">
    <source>
        <dbReference type="Proteomes" id="UP000267017"/>
    </source>
</evidence>
<dbReference type="RefSeq" id="WP_128632762.1">
    <property type="nucleotide sequence ID" value="NZ_RRCN01000001.1"/>
</dbReference>
<protein>
    <submittedName>
        <fullName evidence="2">Uncharacterized protein</fullName>
    </submittedName>
</protein>
<keyword evidence="3" id="KW-1185">Reference proteome</keyword>
<evidence type="ECO:0000256" key="1">
    <source>
        <dbReference type="SAM" id="MobiDB-lite"/>
    </source>
</evidence>
<proteinExistence type="predicted"/>
<organism evidence="2 3">
    <name type="scientific">Paenibacillus oralis</name>
    <dbReference type="NCBI Taxonomy" id="2490856"/>
    <lineage>
        <taxon>Bacteria</taxon>
        <taxon>Bacillati</taxon>
        <taxon>Bacillota</taxon>
        <taxon>Bacilli</taxon>
        <taxon>Bacillales</taxon>
        <taxon>Paenibacillaceae</taxon>
        <taxon>Paenibacillus</taxon>
    </lineage>
</organism>
<accession>A0A3P3U3N3</accession>
<dbReference type="AlphaFoldDB" id="A0A3P3U3N3"/>
<dbReference type="Proteomes" id="UP000267017">
    <property type="component" value="Unassembled WGS sequence"/>
</dbReference>
<gene>
    <name evidence="2" type="ORF">EHV15_20090</name>
</gene>
<feature type="region of interest" description="Disordered" evidence="1">
    <location>
        <begin position="23"/>
        <end position="55"/>
    </location>
</feature>
<evidence type="ECO:0000313" key="2">
    <source>
        <dbReference type="EMBL" id="RRJ64962.1"/>
    </source>
</evidence>
<feature type="compositionally biased region" description="Basic and acidic residues" evidence="1">
    <location>
        <begin position="30"/>
        <end position="45"/>
    </location>
</feature>
<reference evidence="2 3" key="1">
    <citation type="submission" date="2018-11" db="EMBL/GenBank/DDBJ databases">
        <title>Genome sequencing of Paenibacillus sp. KCOM 3021 (= ChDC PVNT-B20).</title>
        <authorList>
            <person name="Kook J.-K."/>
            <person name="Park S.-N."/>
            <person name="Lim Y.K."/>
        </authorList>
    </citation>
    <scope>NUCLEOTIDE SEQUENCE [LARGE SCALE GENOMIC DNA]</scope>
    <source>
        <strain evidence="2 3">KCOM 3021</strain>
    </source>
</reference>
<dbReference type="EMBL" id="RRCN01000001">
    <property type="protein sequence ID" value="RRJ64962.1"/>
    <property type="molecule type" value="Genomic_DNA"/>
</dbReference>
<comment type="caution">
    <text evidence="2">The sequence shown here is derived from an EMBL/GenBank/DDBJ whole genome shotgun (WGS) entry which is preliminary data.</text>
</comment>
<name>A0A3P3U3N3_9BACL</name>